<evidence type="ECO:0000313" key="4">
    <source>
        <dbReference type="EMBL" id="KAI3837645.1"/>
    </source>
</evidence>
<organism evidence="4 5">
    <name type="scientific">Papaver atlanticum</name>
    <dbReference type="NCBI Taxonomy" id="357466"/>
    <lineage>
        <taxon>Eukaryota</taxon>
        <taxon>Viridiplantae</taxon>
        <taxon>Streptophyta</taxon>
        <taxon>Embryophyta</taxon>
        <taxon>Tracheophyta</taxon>
        <taxon>Spermatophyta</taxon>
        <taxon>Magnoliopsida</taxon>
        <taxon>Ranunculales</taxon>
        <taxon>Papaveraceae</taxon>
        <taxon>Papaveroideae</taxon>
        <taxon>Papaver</taxon>
    </lineage>
</organism>
<feature type="domain" description="LOB" evidence="3">
    <location>
        <begin position="6"/>
        <end position="107"/>
    </location>
</feature>
<dbReference type="EMBL" id="JAJJMB010017545">
    <property type="protein sequence ID" value="KAI3837645.1"/>
    <property type="molecule type" value="Genomic_DNA"/>
</dbReference>
<accession>A0AAD4RWU4</accession>
<keyword evidence="2" id="KW-0175">Coiled coil</keyword>
<dbReference type="PROSITE" id="PS50891">
    <property type="entry name" value="LOB"/>
    <property type="match status" value="1"/>
</dbReference>
<dbReference type="Proteomes" id="UP001202328">
    <property type="component" value="Unassembled WGS sequence"/>
</dbReference>
<dbReference type="Pfam" id="PF03195">
    <property type="entry name" value="LOB"/>
    <property type="match status" value="1"/>
</dbReference>
<dbReference type="PANTHER" id="PTHR31301:SF91">
    <property type="entry name" value="PROTEIN LATERAL ORGAN BOUNDARIES"/>
    <property type="match status" value="1"/>
</dbReference>
<dbReference type="PANTHER" id="PTHR31301">
    <property type="entry name" value="LOB DOMAIN-CONTAINING PROTEIN 4-RELATED"/>
    <property type="match status" value="1"/>
</dbReference>
<dbReference type="AlphaFoldDB" id="A0AAD4RWU4"/>
<gene>
    <name evidence="4" type="ORF">MKW98_027004</name>
</gene>
<feature type="coiled-coil region" evidence="2">
    <location>
        <begin position="86"/>
        <end position="113"/>
    </location>
</feature>
<keyword evidence="5" id="KW-1185">Reference proteome</keyword>
<proteinExistence type="inferred from homology"/>
<reference evidence="4" key="1">
    <citation type="submission" date="2022-04" db="EMBL/GenBank/DDBJ databases">
        <title>A functionally conserved STORR gene fusion in Papaver species that diverged 16.8 million years ago.</title>
        <authorList>
            <person name="Catania T."/>
        </authorList>
    </citation>
    <scope>NUCLEOTIDE SEQUENCE</scope>
    <source>
        <strain evidence="4">S-188037</strain>
    </source>
</reference>
<evidence type="ECO:0000313" key="5">
    <source>
        <dbReference type="Proteomes" id="UP001202328"/>
    </source>
</evidence>
<comment type="caution">
    <text evidence="4">The sequence shown here is derived from an EMBL/GenBank/DDBJ whole genome shotgun (WGS) entry which is preliminary data.</text>
</comment>
<comment type="similarity">
    <text evidence="1">Belongs to the LOB domain-containing protein family.</text>
</comment>
<evidence type="ECO:0000256" key="2">
    <source>
        <dbReference type="SAM" id="Coils"/>
    </source>
</evidence>
<dbReference type="InterPro" id="IPR004883">
    <property type="entry name" value="LOB"/>
</dbReference>
<name>A0AAD4RWU4_9MAGN</name>
<sequence>MASFNSPCAACKFLRRKCLPCCMFSPYFPPEEPQKFTNVHKIFGASNITKLLNEISIYQREDAVNSLAYEAEARINDPVYGCIGVISILQNQVRSLREELDVANANLIRLACNGISTTGYALSTSSSMEFNRRIVSIEEEGSTSDFIDGRSSCGSELPSLPPPWPEIVKFSGNMNGENL</sequence>
<protein>
    <recommendedName>
        <fullName evidence="3">LOB domain-containing protein</fullName>
    </recommendedName>
</protein>
<evidence type="ECO:0000259" key="3">
    <source>
        <dbReference type="PROSITE" id="PS50891"/>
    </source>
</evidence>
<evidence type="ECO:0000256" key="1">
    <source>
        <dbReference type="ARBA" id="ARBA00005474"/>
    </source>
</evidence>